<dbReference type="WBParaSite" id="BXY_0526000.1">
    <property type="protein sequence ID" value="BXY_0526000.1"/>
    <property type="gene ID" value="BXY_0526000"/>
</dbReference>
<evidence type="ECO:0000313" key="4">
    <source>
        <dbReference type="WBParaSite" id="BXY_0526000.1"/>
    </source>
</evidence>
<protein>
    <submittedName>
        <fullName evidence="4">Peptidase_M13 domain-containing protein</fullName>
    </submittedName>
</protein>
<evidence type="ECO:0000256" key="1">
    <source>
        <dbReference type="ARBA" id="ARBA00007357"/>
    </source>
</evidence>
<organism evidence="3 4">
    <name type="scientific">Bursaphelenchus xylophilus</name>
    <name type="common">Pinewood nematode worm</name>
    <name type="synonym">Aphelenchoides xylophilus</name>
    <dbReference type="NCBI Taxonomy" id="6326"/>
    <lineage>
        <taxon>Eukaryota</taxon>
        <taxon>Metazoa</taxon>
        <taxon>Ecdysozoa</taxon>
        <taxon>Nematoda</taxon>
        <taxon>Chromadorea</taxon>
        <taxon>Rhabditida</taxon>
        <taxon>Tylenchina</taxon>
        <taxon>Tylenchomorpha</taxon>
        <taxon>Aphelenchoidea</taxon>
        <taxon>Aphelenchoididae</taxon>
        <taxon>Bursaphelenchus</taxon>
    </lineage>
</organism>
<name>A0A1I7RWZ7_BURXY</name>
<dbReference type="SUPFAM" id="SSF55486">
    <property type="entry name" value="Metalloproteases ('zincins'), catalytic domain"/>
    <property type="match status" value="2"/>
</dbReference>
<dbReference type="AlphaFoldDB" id="A0A1I7RWZ7"/>
<evidence type="ECO:0000313" key="3">
    <source>
        <dbReference type="Proteomes" id="UP000095284"/>
    </source>
</evidence>
<dbReference type="PANTHER" id="PTHR11733:SF167">
    <property type="entry name" value="FI17812P1-RELATED"/>
    <property type="match status" value="1"/>
</dbReference>
<dbReference type="InterPro" id="IPR000718">
    <property type="entry name" value="Peptidase_M13"/>
</dbReference>
<reference evidence="4" key="1">
    <citation type="submission" date="2016-11" db="UniProtKB">
        <authorList>
            <consortium name="WormBaseParasite"/>
        </authorList>
    </citation>
    <scope>IDENTIFICATION</scope>
</reference>
<dbReference type="GO" id="GO:0016485">
    <property type="term" value="P:protein processing"/>
    <property type="evidence" value="ECO:0007669"/>
    <property type="project" value="TreeGrafter"/>
</dbReference>
<dbReference type="PANTHER" id="PTHR11733">
    <property type="entry name" value="ZINC METALLOPROTEASE FAMILY M13 NEPRILYSIN-RELATED"/>
    <property type="match status" value="1"/>
</dbReference>
<sequence length="381" mass="43601">MVSPSQAMVLSKIVSPSEPGPSKSSFKQELMEKMMNSTADPCKDFFEYAAGQADEVYVPTTMYDDIRSLLMDLSLAYQIESIQKIRKVYTDCLVKPQYEDPTSIETWVMKAVNKFPDIQFPIDEKAPIMTNFTAYIALVPVDTTNFTVMMPDILTESPDLDDAQHSRLTNGNFFTWGYFEYPKYDSAWSPVMHFSSLAFVMAHELGHNFELLNVTSPEHEATTECIIHFYSKQCDPKRPRCLMSAKTYFEDFPDQLVSKHSTKTFSGIRWAYSAYRRYSLSRPLEPRPRGRNLDKFNDDQLFFLNLAQNMASFPGWDDYSFNNNHSPNSVRIWGSMANFPAFGSAFSCPVGSNYNPRLKCPIFNMPTKPDFNLSSRNISLA</sequence>
<dbReference type="Gene3D" id="3.40.390.10">
    <property type="entry name" value="Collagenase (Catalytic Domain)"/>
    <property type="match status" value="1"/>
</dbReference>
<dbReference type="GO" id="GO:0004222">
    <property type="term" value="F:metalloendopeptidase activity"/>
    <property type="evidence" value="ECO:0007669"/>
    <property type="project" value="InterPro"/>
</dbReference>
<dbReference type="InterPro" id="IPR018497">
    <property type="entry name" value="Peptidase_M13_C"/>
</dbReference>
<comment type="similarity">
    <text evidence="1">Belongs to the peptidase M13 family.</text>
</comment>
<proteinExistence type="inferred from homology"/>
<accession>A0A1I7RWZ7</accession>
<feature type="domain" description="Peptidase M13 C-terminal" evidence="2">
    <location>
        <begin position="174"/>
        <end position="360"/>
    </location>
</feature>
<dbReference type="Proteomes" id="UP000095284">
    <property type="component" value="Unplaced"/>
</dbReference>
<dbReference type="GO" id="GO:0005886">
    <property type="term" value="C:plasma membrane"/>
    <property type="evidence" value="ECO:0007669"/>
    <property type="project" value="TreeGrafter"/>
</dbReference>
<evidence type="ECO:0000259" key="2">
    <source>
        <dbReference type="Pfam" id="PF01431"/>
    </source>
</evidence>
<dbReference type="Pfam" id="PF01431">
    <property type="entry name" value="Peptidase_M13"/>
    <property type="match status" value="1"/>
</dbReference>
<dbReference type="InterPro" id="IPR024079">
    <property type="entry name" value="MetalloPept_cat_dom_sf"/>
</dbReference>
<dbReference type="PROSITE" id="PS51885">
    <property type="entry name" value="NEPRILYSIN"/>
    <property type="match status" value="1"/>
</dbReference>